<keyword evidence="11" id="KW-1185">Reference proteome</keyword>
<evidence type="ECO:0000256" key="1">
    <source>
        <dbReference type="ARBA" id="ARBA00004123"/>
    </source>
</evidence>
<dbReference type="Pfam" id="PF04683">
    <property type="entry name" value="Rpn13_ADRM1_Pru"/>
    <property type="match status" value="1"/>
</dbReference>
<evidence type="ECO:0000313" key="11">
    <source>
        <dbReference type="Proteomes" id="UP000015103"/>
    </source>
</evidence>
<dbReference type="InterPro" id="IPR006773">
    <property type="entry name" value="Rpn13/ADRM1"/>
</dbReference>
<dbReference type="FunFam" id="2.30.29.70:FF:000001">
    <property type="entry name" value="Proteasomal ubiquitin receptor ADRM1"/>
    <property type="match status" value="1"/>
</dbReference>
<evidence type="ECO:0000256" key="3">
    <source>
        <dbReference type="ARBA" id="ARBA00009216"/>
    </source>
</evidence>
<dbReference type="VEuPathDB" id="VectorBase:RPRC003439"/>
<dbReference type="GO" id="GO:0005737">
    <property type="term" value="C:cytoplasm"/>
    <property type="evidence" value="ECO:0007669"/>
    <property type="project" value="UniProtKB-SubCell"/>
</dbReference>
<evidence type="ECO:0000256" key="2">
    <source>
        <dbReference type="ARBA" id="ARBA00004496"/>
    </source>
</evidence>
<dbReference type="Gene3D" id="2.30.29.70">
    <property type="entry name" value="Proteasomal ubiquitin receptor Rpn13/ADRM1"/>
    <property type="match status" value="1"/>
</dbReference>
<dbReference type="CDD" id="cd13314">
    <property type="entry name" value="PH_Rpn13"/>
    <property type="match status" value="1"/>
</dbReference>
<evidence type="ECO:0000256" key="4">
    <source>
        <dbReference type="ARBA" id="ARBA00022490"/>
    </source>
</evidence>
<proteinExistence type="inferred from homology"/>
<dbReference type="STRING" id="13249.T1HHB6"/>
<dbReference type="OMA" id="YWMQETS"/>
<dbReference type="PROSITE" id="PS51917">
    <property type="entry name" value="PRU"/>
    <property type="match status" value="1"/>
</dbReference>
<keyword evidence="5" id="KW-0647">Proteasome</keyword>
<organism evidence="10 11">
    <name type="scientific">Rhodnius prolixus</name>
    <name type="common">Triatomid bug</name>
    <dbReference type="NCBI Taxonomy" id="13249"/>
    <lineage>
        <taxon>Eukaryota</taxon>
        <taxon>Metazoa</taxon>
        <taxon>Ecdysozoa</taxon>
        <taxon>Arthropoda</taxon>
        <taxon>Hexapoda</taxon>
        <taxon>Insecta</taxon>
        <taxon>Pterygota</taxon>
        <taxon>Neoptera</taxon>
        <taxon>Paraneoptera</taxon>
        <taxon>Hemiptera</taxon>
        <taxon>Heteroptera</taxon>
        <taxon>Panheteroptera</taxon>
        <taxon>Cimicomorpha</taxon>
        <taxon>Reduviidae</taxon>
        <taxon>Triatominae</taxon>
        <taxon>Rhodnius</taxon>
    </lineage>
</organism>
<name>T1HHB6_RHOPR</name>
<dbReference type="GO" id="GO:0070628">
    <property type="term" value="F:proteasome binding"/>
    <property type="evidence" value="ECO:0007669"/>
    <property type="project" value="TreeGrafter"/>
</dbReference>
<comment type="subcellular location">
    <subcellularLocation>
        <location evidence="2">Cytoplasm</location>
    </subcellularLocation>
    <subcellularLocation>
        <location evidence="1">Nucleus</location>
    </subcellularLocation>
</comment>
<dbReference type="GO" id="GO:0005634">
    <property type="term" value="C:nucleus"/>
    <property type="evidence" value="ECO:0007669"/>
    <property type="project" value="UniProtKB-SubCell"/>
</dbReference>
<dbReference type="GO" id="GO:0008541">
    <property type="term" value="C:proteasome regulatory particle, lid subcomplex"/>
    <property type="evidence" value="ECO:0007669"/>
    <property type="project" value="TreeGrafter"/>
</dbReference>
<evidence type="ECO:0000259" key="9">
    <source>
        <dbReference type="PROSITE" id="PS51917"/>
    </source>
</evidence>
<dbReference type="PANTHER" id="PTHR12225">
    <property type="entry name" value="ADHESION REGULATING MOLECULE 1 110 KDA CELL MEMBRANE GLYCOPROTEIN"/>
    <property type="match status" value="1"/>
</dbReference>
<dbReference type="EMBL" id="ACPB03014454">
    <property type="status" value="NOT_ANNOTATED_CDS"/>
    <property type="molecule type" value="Genomic_DNA"/>
</dbReference>
<dbReference type="EnsemblMetazoa" id="RPRC003439-RA">
    <property type="protein sequence ID" value="RPRC003439-PA"/>
    <property type="gene ID" value="RPRC003439"/>
</dbReference>
<accession>T1HHB6</accession>
<dbReference type="HOGENOM" id="CLU_1901528_0_0_1"/>
<dbReference type="InterPro" id="IPR038633">
    <property type="entry name" value="Rpn13/ADRM1_Pru_sf"/>
</dbReference>
<sequence length="134" mass="15631">MDLFQGEPDQDLVLEFRAGKMSMQGKMVYADHRKGLVSVSQADDGMIYFAWKDRSTNQVEDELIIFPKEAEFKKVPQCTTGRVFLLQFREAERKYFFWMQEPKDVDDEFIFALMNYILSHGAPPDSEESSKKTL</sequence>
<protein>
    <recommendedName>
        <fullName evidence="8">Proteasomal ubiquitin receptor ADRM1 homolog</fullName>
    </recommendedName>
</protein>
<dbReference type="GO" id="GO:0061133">
    <property type="term" value="F:endopeptidase activator activity"/>
    <property type="evidence" value="ECO:0007669"/>
    <property type="project" value="TreeGrafter"/>
</dbReference>
<evidence type="ECO:0000256" key="5">
    <source>
        <dbReference type="ARBA" id="ARBA00022942"/>
    </source>
</evidence>
<dbReference type="AlphaFoldDB" id="T1HHB6"/>
<feature type="domain" description="Pru" evidence="9">
    <location>
        <begin position="8"/>
        <end position="121"/>
    </location>
</feature>
<dbReference type="Proteomes" id="UP000015103">
    <property type="component" value="Unassembled WGS sequence"/>
</dbReference>
<dbReference type="eggNOG" id="KOG3037">
    <property type="taxonomic scope" value="Eukaryota"/>
</dbReference>
<comment type="similarity">
    <text evidence="3">Belongs to the ADRM1 family.</text>
</comment>
<dbReference type="PANTHER" id="PTHR12225:SF0">
    <property type="entry name" value="PROTEASOMAL UBIQUITIN RECEPTOR ADRM1"/>
    <property type="match status" value="1"/>
</dbReference>
<dbReference type="InterPro" id="IPR044868">
    <property type="entry name" value="Rpn13/ADRM1_Pru"/>
</dbReference>
<keyword evidence="4" id="KW-0963">Cytoplasm</keyword>
<keyword evidence="6" id="KW-0539">Nucleus</keyword>
<evidence type="ECO:0000313" key="10">
    <source>
        <dbReference type="EnsemblMetazoa" id="RPRC003439-PA"/>
    </source>
</evidence>
<reference evidence="10" key="1">
    <citation type="submission" date="2015-05" db="UniProtKB">
        <authorList>
            <consortium name="EnsemblMetazoa"/>
        </authorList>
    </citation>
    <scope>IDENTIFICATION</scope>
</reference>
<comment type="function">
    <text evidence="7">May function as a proteasomal ubiquitin receptor. May promote the deubiquitinating activity associated with the 26S proteasome.</text>
</comment>
<evidence type="ECO:0000256" key="6">
    <source>
        <dbReference type="ARBA" id="ARBA00023242"/>
    </source>
</evidence>
<evidence type="ECO:0000256" key="7">
    <source>
        <dbReference type="ARBA" id="ARBA00054744"/>
    </source>
</evidence>
<evidence type="ECO:0000256" key="8">
    <source>
        <dbReference type="ARBA" id="ARBA00070663"/>
    </source>
</evidence>
<dbReference type="InParanoid" id="T1HHB6"/>